<evidence type="ECO:0000259" key="8">
    <source>
        <dbReference type="Pfam" id="PF00999"/>
    </source>
</evidence>
<keyword evidence="3 7" id="KW-0812">Transmembrane</keyword>
<evidence type="ECO:0000313" key="9">
    <source>
        <dbReference type="EMBL" id="MFD2462619.1"/>
    </source>
</evidence>
<feature type="transmembrane region" description="Helical" evidence="7">
    <location>
        <begin position="406"/>
        <end position="426"/>
    </location>
</feature>
<comment type="caution">
    <text evidence="9">The sequence shown here is derived from an EMBL/GenBank/DDBJ whole genome shotgun (WGS) entry which is preliminary data.</text>
</comment>
<sequence>MTLSILTAALTTAGVIGLLAAHHGALTQAVRDPLARFLLAAGAIVLLSHLLGALATRVGQPKVVGEILAGLLLCPSLLGQWWPELRHAVLTPDVVSSLDTIAQLGLVFFVYLLGADLDGAGLRNQRKAVGLVTTGSLLLPFAVGVLITVPAGPMLVSHPVSALFFGLALAITALPVLARILTELDLASTPTGALVLTSAAVGDAVAWLGLGAILVSAGIGRTADLLILVTATAALAVLSIVCVRPALAALAARAAGQGNRRGTVLPAVLVFGALAYAAATQALGLHPIIGAFVFGLLLPRHSPAVGAANEHLRGFTSVALLPLFFATVGLKTSFESFGTDPHAWLLLAVVLLAAMVTKVLGAAGGAMLGGLGRRQALRIGTLMNCRGVTELIVASIGLRLHLVNEFGYTLLVLVALMTTALAGPLLRIRALRTDPISDMRKI</sequence>
<feature type="transmembrane region" description="Helical" evidence="7">
    <location>
        <begin position="225"/>
        <end position="250"/>
    </location>
</feature>
<dbReference type="PANTHER" id="PTHR32468">
    <property type="entry name" value="CATION/H + ANTIPORTER"/>
    <property type="match status" value="1"/>
</dbReference>
<feature type="transmembrane region" description="Helical" evidence="7">
    <location>
        <begin position="161"/>
        <end position="181"/>
    </location>
</feature>
<evidence type="ECO:0000256" key="7">
    <source>
        <dbReference type="SAM" id="Phobius"/>
    </source>
</evidence>
<keyword evidence="2" id="KW-0813">Transport</keyword>
<evidence type="ECO:0000256" key="3">
    <source>
        <dbReference type="ARBA" id="ARBA00022692"/>
    </source>
</evidence>
<feature type="transmembrane region" description="Helical" evidence="7">
    <location>
        <begin position="312"/>
        <end position="330"/>
    </location>
</feature>
<proteinExistence type="predicted"/>
<dbReference type="PANTHER" id="PTHR32468:SF0">
    <property type="entry name" value="K(+)_H(+) ANTIPORTER 1"/>
    <property type="match status" value="1"/>
</dbReference>
<feature type="transmembrane region" description="Helical" evidence="7">
    <location>
        <begin position="342"/>
        <end position="369"/>
    </location>
</feature>
<feature type="transmembrane region" description="Helical" evidence="7">
    <location>
        <begin position="94"/>
        <end position="117"/>
    </location>
</feature>
<feature type="transmembrane region" description="Helical" evidence="7">
    <location>
        <begin position="193"/>
        <end position="219"/>
    </location>
</feature>
<protein>
    <submittedName>
        <fullName evidence="9">Cation:proton antiporter</fullName>
    </submittedName>
</protein>
<evidence type="ECO:0000256" key="1">
    <source>
        <dbReference type="ARBA" id="ARBA00004141"/>
    </source>
</evidence>
<dbReference type="Pfam" id="PF00999">
    <property type="entry name" value="Na_H_Exchanger"/>
    <property type="match status" value="1"/>
</dbReference>
<organism evidence="9 10">
    <name type="scientific">Amycolatopsis samaneae</name>
    <dbReference type="NCBI Taxonomy" id="664691"/>
    <lineage>
        <taxon>Bacteria</taxon>
        <taxon>Bacillati</taxon>
        <taxon>Actinomycetota</taxon>
        <taxon>Actinomycetes</taxon>
        <taxon>Pseudonocardiales</taxon>
        <taxon>Pseudonocardiaceae</taxon>
        <taxon>Amycolatopsis</taxon>
    </lineage>
</organism>
<feature type="transmembrane region" description="Helical" evidence="7">
    <location>
        <begin position="129"/>
        <end position="149"/>
    </location>
</feature>
<evidence type="ECO:0000313" key="10">
    <source>
        <dbReference type="Proteomes" id="UP001597419"/>
    </source>
</evidence>
<feature type="transmembrane region" description="Helical" evidence="7">
    <location>
        <begin position="37"/>
        <end position="56"/>
    </location>
</feature>
<evidence type="ECO:0000256" key="2">
    <source>
        <dbReference type="ARBA" id="ARBA00022448"/>
    </source>
</evidence>
<evidence type="ECO:0000256" key="4">
    <source>
        <dbReference type="ARBA" id="ARBA00022989"/>
    </source>
</evidence>
<dbReference type="InterPro" id="IPR050794">
    <property type="entry name" value="CPA2_transporter"/>
</dbReference>
<evidence type="ECO:0000256" key="6">
    <source>
        <dbReference type="ARBA" id="ARBA00023136"/>
    </source>
</evidence>
<keyword evidence="10" id="KW-1185">Reference proteome</keyword>
<gene>
    <name evidence="9" type="ORF">ACFSYJ_28690</name>
</gene>
<dbReference type="EMBL" id="JBHUKU010000017">
    <property type="protein sequence ID" value="MFD2462619.1"/>
    <property type="molecule type" value="Genomic_DNA"/>
</dbReference>
<keyword evidence="5" id="KW-0406">Ion transport</keyword>
<evidence type="ECO:0000256" key="5">
    <source>
        <dbReference type="ARBA" id="ARBA00023065"/>
    </source>
</evidence>
<accession>A0ABW5GP92</accession>
<comment type="subcellular location">
    <subcellularLocation>
        <location evidence="1">Membrane</location>
        <topology evidence="1">Multi-pass membrane protein</topology>
    </subcellularLocation>
</comment>
<dbReference type="Proteomes" id="UP001597419">
    <property type="component" value="Unassembled WGS sequence"/>
</dbReference>
<reference evidence="10" key="1">
    <citation type="journal article" date="2019" name="Int. J. Syst. Evol. Microbiol.">
        <title>The Global Catalogue of Microorganisms (GCM) 10K type strain sequencing project: providing services to taxonomists for standard genome sequencing and annotation.</title>
        <authorList>
            <consortium name="The Broad Institute Genomics Platform"/>
            <consortium name="The Broad Institute Genome Sequencing Center for Infectious Disease"/>
            <person name="Wu L."/>
            <person name="Ma J."/>
        </authorList>
    </citation>
    <scope>NUCLEOTIDE SEQUENCE [LARGE SCALE GENOMIC DNA]</scope>
    <source>
        <strain evidence="10">CGMCC 4.7643</strain>
    </source>
</reference>
<name>A0ABW5GP92_9PSEU</name>
<dbReference type="Gene3D" id="1.20.1530.20">
    <property type="match status" value="1"/>
</dbReference>
<dbReference type="RefSeq" id="WP_345403745.1">
    <property type="nucleotide sequence ID" value="NZ_BAABHG010000015.1"/>
</dbReference>
<keyword evidence="4 7" id="KW-1133">Transmembrane helix</keyword>
<feature type="domain" description="Cation/H+ exchanger transmembrane" evidence="8">
    <location>
        <begin position="47"/>
        <end position="427"/>
    </location>
</feature>
<dbReference type="InterPro" id="IPR006153">
    <property type="entry name" value="Cation/H_exchanger_TM"/>
</dbReference>
<dbReference type="InterPro" id="IPR038770">
    <property type="entry name" value="Na+/solute_symporter_sf"/>
</dbReference>
<feature type="transmembrane region" description="Helical" evidence="7">
    <location>
        <begin position="63"/>
        <end position="82"/>
    </location>
</feature>
<keyword evidence="6 7" id="KW-0472">Membrane</keyword>